<dbReference type="GO" id="GO:0080030">
    <property type="term" value="F:methyl indole-3-acetate esterase activity"/>
    <property type="evidence" value="ECO:0007669"/>
    <property type="project" value="TreeGrafter"/>
</dbReference>
<dbReference type="GO" id="GO:0009694">
    <property type="term" value="P:jasmonic acid metabolic process"/>
    <property type="evidence" value="ECO:0007669"/>
    <property type="project" value="TreeGrafter"/>
</dbReference>
<comment type="caution">
    <text evidence="3">The sequence shown here is derived from an EMBL/GenBank/DDBJ whole genome shotgun (WGS) entry which is preliminary data.</text>
</comment>
<dbReference type="InterPro" id="IPR045889">
    <property type="entry name" value="MES/HNL"/>
</dbReference>
<feature type="domain" description="AB hydrolase-1" evidence="2">
    <location>
        <begin position="12"/>
        <end position="336"/>
    </location>
</feature>
<dbReference type="InterPro" id="IPR027417">
    <property type="entry name" value="P-loop_NTPase"/>
</dbReference>
<evidence type="ECO:0000259" key="2">
    <source>
        <dbReference type="Pfam" id="PF12697"/>
    </source>
</evidence>
<protein>
    <recommendedName>
        <fullName evidence="2">AB hydrolase-1 domain-containing protein</fullName>
    </recommendedName>
</protein>
<evidence type="ECO:0000313" key="3">
    <source>
        <dbReference type="EMBL" id="KAK9164359.1"/>
    </source>
</evidence>
<dbReference type="Gene3D" id="3.40.50.1820">
    <property type="entry name" value="alpha/beta hydrolase"/>
    <property type="match status" value="2"/>
</dbReference>
<dbReference type="Pfam" id="PF12697">
    <property type="entry name" value="Abhydrolase_6"/>
    <property type="match status" value="1"/>
</dbReference>
<dbReference type="InterPro" id="IPR000073">
    <property type="entry name" value="AB_hydrolase_1"/>
</dbReference>
<dbReference type="GO" id="GO:0009696">
    <property type="term" value="P:salicylic acid metabolic process"/>
    <property type="evidence" value="ECO:0007669"/>
    <property type="project" value="TreeGrafter"/>
</dbReference>
<accession>A0AAP0L838</accession>
<sequence length="346" mass="38682">MYRIMEESRKHFVLVHGACHGAWCWYKVKPLLERAGHQVTALDLAASGINTKNHLDVRTLSEYSEPLIKFLESLPEREKVILVGHSLGGMNVAFAAEKFPEKISTAVFLTAFMPDSSHQPSYVIEKYFEKTPMEEFMDSEFTFDEGEKVASSIFFGPKCLSSKLYQLSPIEPQLSNDTPRAVVITLGKGGVTKTTAAVANVGLSLARICFSVVAIDADVHLHNLDLLLGLENRVNYTTVEVLNNDCRLDQALELALATMLVRVGPFMGKYLSNVANKFSEEKYGSVGRVYVVCKDDKIISESIQRWMTRNYTVKEVIEIEGADHMPMFSTPQALCRALIHIARMHA</sequence>
<dbReference type="InterPro" id="IPR029058">
    <property type="entry name" value="AB_hydrolase_fold"/>
</dbReference>
<evidence type="ECO:0000313" key="4">
    <source>
        <dbReference type="Proteomes" id="UP001420932"/>
    </source>
</evidence>
<keyword evidence="4" id="KW-1185">Reference proteome</keyword>
<gene>
    <name evidence="3" type="ORF">Syun_005261</name>
</gene>
<keyword evidence="1" id="KW-0378">Hydrolase</keyword>
<dbReference type="Proteomes" id="UP001420932">
    <property type="component" value="Unassembled WGS sequence"/>
</dbReference>
<dbReference type="PANTHER" id="PTHR10992">
    <property type="entry name" value="METHYLESTERASE FAMILY MEMBER"/>
    <property type="match status" value="1"/>
</dbReference>
<proteinExistence type="predicted"/>
<dbReference type="GO" id="GO:0080031">
    <property type="term" value="F:methyl salicylate esterase activity"/>
    <property type="evidence" value="ECO:0007669"/>
    <property type="project" value="TreeGrafter"/>
</dbReference>
<dbReference type="AlphaFoldDB" id="A0AAP0L838"/>
<reference evidence="3 4" key="1">
    <citation type="submission" date="2024-01" db="EMBL/GenBank/DDBJ databases">
        <title>Genome assemblies of Stephania.</title>
        <authorList>
            <person name="Yang L."/>
        </authorList>
    </citation>
    <scope>NUCLEOTIDE SEQUENCE [LARGE SCALE GENOMIC DNA]</scope>
    <source>
        <strain evidence="3">YNDBR</strain>
        <tissue evidence="3">Leaf</tissue>
    </source>
</reference>
<dbReference type="GO" id="GO:0080032">
    <property type="term" value="F:methyl jasmonate esterase activity"/>
    <property type="evidence" value="ECO:0007669"/>
    <property type="project" value="TreeGrafter"/>
</dbReference>
<dbReference type="FunFam" id="3.40.50.1820:FF:000051">
    <property type="entry name" value="(S)-hydroxynitrile lyase"/>
    <property type="match status" value="1"/>
</dbReference>
<evidence type="ECO:0000256" key="1">
    <source>
        <dbReference type="ARBA" id="ARBA00022801"/>
    </source>
</evidence>
<dbReference type="SUPFAM" id="SSF52540">
    <property type="entry name" value="P-loop containing nucleoside triphosphate hydrolases"/>
    <property type="match status" value="1"/>
</dbReference>
<organism evidence="3 4">
    <name type="scientific">Stephania yunnanensis</name>
    <dbReference type="NCBI Taxonomy" id="152371"/>
    <lineage>
        <taxon>Eukaryota</taxon>
        <taxon>Viridiplantae</taxon>
        <taxon>Streptophyta</taxon>
        <taxon>Embryophyta</taxon>
        <taxon>Tracheophyta</taxon>
        <taxon>Spermatophyta</taxon>
        <taxon>Magnoliopsida</taxon>
        <taxon>Ranunculales</taxon>
        <taxon>Menispermaceae</taxon>
        <taxon>Menispermoideae</taxon>
        <taxon>Cissampelideae</taxon>
        <taxon>Stephania</taxon>
    </lineage>
</organism>
<dbReference type="PANTHER" id="PTHR10992:SF1083">
    <property type="entry name" value="METHYLESTERASE 1"/>
    <property type="match status" value="1"/>
</dbReference>
<dbReference type="EMBL" id="JBBNAF010000002">
    <property type="protein sequence ID" value="KAK9164359.1"/>
    <property type="molecule type" value="Genomic_DNA"/>
</dbReference>
<dbReference type="SUPFAM" id="SSF53474">
    <property type="entry name" value="alpha/beta-Hydrolases"/>
    <property type="match status" value="1"/>
</dbReference>
<name>A0AAP0L838_9MAGN</name>